<comment type="function">
    <text evidence="2">Adenine glycosylase active on G-A mispairs. MutY also corrects error-prone DNA synthesis past GO lesions which are due to the oxidatively damaged form of guanine: 7,8-dihydro-8-oxoguanine (8-oxo-dGTP).</text>
</comment>
<dbReference type="GO" id="GO:0006284">
    <property type="term" value="P:base-excision repair"/>
    <property type="evidence" value="ECO:0007669"/>
    <property type="project" value="UniProtKB-UniRule"/>
</dbReference>
<comment type="catalytic activity">
    <reaction evidence="1 14">
        <text>Hydrolyzes free adenine bases from 7,8-dihydro-8-oxoguanine:adenine mismatched double-stranded DNA, leaving an apurinic site.</text>
        <dbReference type="EC" id="3.2.2.31"/>
    </reaction>
</comment>
<dbReference type="CDD" id="cd00056">
    <property type="entry name" value="ENDO3c"/>
    <property type="match status" value="1"/>
</dbReference>
<evidence type="ECO:0000256" key="7">
    <source>
        <dbReference type="ARBA" id="ARBA00022723"/>
    </source>
</evidence>
<dbReference type="Gene3D" id="1.10.1670.10">
    <property type="entry name" value="Helix-hairpin-Helix base-excision DNA repair enzymes (C-terminal)"/>
    <property type="match status" value="1"/>
</dbReference>
<dbReference type="PROSITE" id="PS00764">
    <property type="entry name" value="ENDONUCLEASE_III_1"/>
    <property type="match status" value="1"/>
</dbReference>
<dbReference type="RefSeq" id="WP_124398531.1">
    <property type="nucleotide sequence ID" value="NZ_BHZE01000024.1"/>
</dbReference>
<evidence type="ECO:0000256" key="1">
    <source>
        <dbReference type="ARBA" id="ARBA00000843"/>
    </source>
</evidence>
<organism evidence="16 17">
    <name type="scientific">Thermaurantimonas aggregans</name>
    <dbReference type="NCBI Taxonomy" id="2173829"/>
    <lineage>
        <taxon>Bacteria</taxon>
        <taxon>Pseudomonadati</taxon>
        <taxon>Bacteroidota</taxon>
        <taxon>Flavobacteriia</taxon>
        <taxon>Flavobacteriales</taxon>
        <taxon>Schleiferiaceae</taxon>
        <taxon>Thermaurantimonas</taxon>
    </lineage>
</organism>
<dbReference type="SUPFAM" id="SSF48150">
    <property type="entry name" value="DNA-glycosylase"/>
    <property type="match status" value="1"/>
</dbReference>
<dbReference type="GO" id="GO:0034039">
    <property type="term" value="F:8-oxo-7,8-dihydroguanine DNA N-glycosylase activity"/>
    <property type="evidence" value="ECO:0007669"/>
    <property type="project" value="TreeGrafter"/>
</dbReference>
<dbReference type="Pfam" id="PF00730">
    <property type="entry name" value="HhH-GPD"/>
    <property type="match status" value="1"/>
</dbReference>
<keyword evidence="11" id="KW-0411">Iron-sulfur</keyword>
<dbReference type="GO" id="GO:0035485">
    <property type="term" value="F:adenine/guanine mispair binding"/>
    <property type="evidence" value="ECO:0007669"/>
    <property type="project" value="TreeGrafter"/>
</dbReference>
<evidence type="ECO:0000256" key="5">
    <source>
        <dbReference type="ARBA" id="ARBA00022023"/>
    </source>
</evidence>
<dbReference type="InterPro" id="IPR011257">
    <property type="entry name" value="DNA_glycosylase"/>
</dbReference>
<dbReference type="CDD" id="cd03431">
    <property type="entry name" value="NUDIX_DNA_Glycosylase_C-MutY"/>
    <property type="match status" value="1"/>
</dbReference>
<dbReference type="PANTHER" id="PTHR42944">
    <property type="entry name" value="ADENINE DNA GLYCOSYLASE"/>
    <property type="match status" value="1"/>
</dbReference>
<accession>A0A401XN96</accession>
<keyword evidence="8 14" id="KW-0227">DNA damage</keyword>
<evidence type="ECO:0000256" key="4">
    <source>
        <dbReference type="ARBA" id="ARBA00012045"/>
    </source>
</evidence>
<dbReference type="PROSITE" id="PS01155">
    <property type="entry name" value="ENDONUCLEASE_III_2"/>
    <property type="match status" value="1"/>
</dbReference>
<dbReference type="InterPro" id="IPR004035">
    <property type="entry name" value="Endouclease-III_FeS-bd_BS"/>
</dbReference>
<protein>
    <recommendedName>
        <fullName evidence="5 14">Adenine DNA glycosylase</fullName>
        <ecNumber evidence="4 14">3.2.2.31</ecNumber>
    </recommendedName>
</protein>
<keyword evidence="10 14" id="KW-0408">Iron</keyword>
<comment type="cofactor">
    <cofactor evidence="14">
        <name>[4Fe-4S] cluster</name>
        <dbReference type="ChEBI" id="CHEBI:49883"/>
    </cofactor>
    <text evidence="14">Binds 1 [4Fe-4S] cluster.</text>
</comment>
<evidence type="ECO:0000259" key="15">
    <source>
        <dbReference type="SMART" id="SM00478"/>
    </source>
</evidence>
<dbReference type="NCBIfam" id="TIGR01084">
    <property type="entry name" value="mutY"/>
    <property type="match status" value="1"/>
</dbReference>
<evidence type="ECO:0000313" key="17">
    <source>
        <dbReference type="Proteomes" id="UP000286715"/>
    </source>
</evidence>
<dbReference type="Gene3D" id="3.90.79.10">
    <property type="entry name" value="Nucleoside Triphosphate Pyrophosphohydrolase"/>
    <property type="match status" value="1"/>
</dbReference>
<feature type="domain" description="HhH-GPD" evidence="15">
    <location>
        <begin position="43"/>
        <end position="194"/>
    </location>
</feature>
<keyword evidence="13 14" id="KW-0326">Glycosidase</keyword>
<dbReference type="InterPro" id="IPR003265">
    <property type="entry name" value="HhH-GPD_domain"/>
</dbReference>
<keyword evidence="9" id="KW-0378">Hydrolase</keyword>
<evidence type="ECO:0000256" key="6">
    <source>
        <dbReference type="ARBA" id="ARBA00022485"/>
    </source>
</evidence>
<evidence type="ECO:0000256" key="3">
    <source>
        <dbReference type="ARBA" id="ARBA00008343"/>
    </source>
</evidence>
<dbReference type="Pfam" id="PF14815">
    <property type="entry name" value="NUDIX_4"/>
    <property type="match status" value="1"/>
</dbReference>
<dbReference type="InterPro" id="IPR005760">
    <property type="entry name" value="A/G_AdeGlyc_MutY"/>
</dbReference>
<dbReference type="AlphaFoldDB" id="A0A401XN96"/>
<keyword evidence="6" id="KW-0004">4Fe-4S</keyword>
<name>A0A401XN96_9FLAO</name>
<dbReference type="InterPro" id="IPR044298">
    <property type="entry name" value="MIG/MutY"/>
</dbReference>
<evidence type="ECO:0000256" key="12">
    <source>
        <dbReference type="ARBA" id="ARBA00023204"/>
    </source>
</evidence>
<keyword evidence="7" id="KW-0479">Metal-binding</keyword>
<keyword evidence="12" id="KW-0234">DNA repair</keyword>
<comment type="caution">
    <text evidence="16">The sequence shown here is derived from an EMBL/GenBank/DDBJ whole genome shotgun (WGS) entry which is preliminary data.</text>
</comment>
<dbReference type="InterPro" id="IPR023170">
    <property type="entry name" value="HhH_base_excis_C"/>
</dbReference>
<comment type="similarity">
    <text evidence="3 14">Belongs to the Nth/MutY family.</text>
</comment>
<dbReference type="OrthoDB" id="9802365at2"/>
<dbReference type="Proteomes" id="UP000286715">
    <property type="component" value="Unassembled WGS sequence"/>
</dbReference>
<dbReference type="FunFam" id="1.10.340.30:FF:000002">
    <property type="entry name" value="Adenine DNA glycosylase"/>
    <property type="match status" value="1"/>
</dbReference>
<dbReference type="SUPFAM" id="SSF55811">
    <property type="entry name" value="Nudix"/>
    <property type="match status" value="1"/>
</dbReference>
<dbReference type="EMBL" id="BHZE01000024">
    <property type="protein sequence ID" value="GCD78475.1"/>
    <property type="molecule type" value="Genomic_DNA"/>
</dbReference>
<dbReference type="InterPro" id="IPR004036">
    <property type="entry name" value="Endonuclease-III-like_CS2"/>
</dbReference>
<dbReference type="Pfam" id="PF00633">
    <property type="entry name" value="HHH"/>
    <property type="match status" value="1"/>
</dbReference>
<evidence type="ECO:0000256" key="9">
    <source>
        <dbReference type="ARBA" id="ARBA00022801"/>
    </source>
</evidence>
<dbReference type="GO" id="GO:0006298">
    <property type="term" value="P:mismatch repair"/>
    <property type="evidence" value="ECO:0007669"/>
    <property type="project" value="TreeGrafter"/>
</dbReference>
<dbReference type="InterPro" id="IPR015797">
    <property type="entry name" value="NUDIX_hydrolase-like_dom_sf"/>
</dbReference>
<dbReference type="InterPro" id="IPR000445">
    <property type="entry name" value="HhH_motif"/>
</dbReference>
<dbReference type="EC" id="3.2.2.31" evidence="4 14"/>
<dbReference type="GO" id="GO:0032357">
    <property type="term" value="F:oxidized purine DNA binding"/>
    <property type="evidence" value="ECO:0007669"/>
    <property type="project" value="TreeGrafter"/>
</dbReference>
<dbReference type="InterPro" id="IPR029119">
    <property type="entry name" value="MutY_C"/>
</dbReference>
<evidence type="ECO:0000256" key="11">
    <source>
        <dbReference type="ARBA" id="ARBA00023014"/>
    </source>
</evidence>
<evidence type="ECO:0000256" key="10">
    <source>
        <dbReference type="ARBA" id="ARBA00023004"/>
    </source>
</evidence>
<dbReference type="PANTHER" id="PTHR42944:SF1">
    <property type="entry name" value="ADENINE DNA GLYCOSYLASE"/>
    <property type="match status" value="1"/>
</dbReference>
<dbReference type="GO" id="GO:0000701">
    <property type="term" value="F:purine-specific mismatch base pair DNA N-glycosylase activity"/>
    <property type="evidence" value="ECO:0007669"/>
    <property type="project" value="UniProtKB-EC"/>
</dbReference>
<reference evidence="16 17" key="1">
    <citation type="submission" date="2018-11" db="EMBL/GenBank/DDBJ databases">
        <title>Schleiferia aggregans sp. nov., a moderately thermophilic heterotrophic bacterium isolated from microbial mats at a terrestrial hot spring.</title>
        <authorList>
            <person name="Iino T."/>
            <person name="Ohkuma M."/>
            <person name="Haruta S."/>
        </authorList>
    </citation>
    <scope>NUCLEOTIDE SEQUENCE [LARGE SCALE GENOMIC DNA]</scope>
    <source>
        <strain evidence="16 17">LA</strain>
    </source>
</reference>
<dbReference type="GO" id="GO:0051539">
    <property type="term" value="F:4 iron, 4 sulfur cluster binding"/>
    <property type="evidence" value="ECO:0007669"/>
    <property type="project" value="UniProtKB-UniRule"/>
</dbReference>
<evidence type="ECO:0000256" key="8">
    <source>
        <dbReference type="ARBA" id="ARBA00022763"/>
    </source>
</evidence>
<evidence type="ECO:0000256" key="14">
    <source>
        <dbReference type="RuleBase" id="RU365096"/>
    </source>
</evidence>
<dbReference type="SMART" id="SM00478">
    <property type="entry name" value="ENDO3c"/>
    <property type="match status" value="1"/>
</dbReference>
<evidence type="ECO:0000313" key="16">
    <source>
        <dbReference type="EMBL" id="GCD78475.1"/>
    </source>
</evidence>
<sequence length="347" mass="40366">MTPLFETYRFFVYQVENWYKKHYRPLPWRKDPSPYHVWLAEIIFQQTRIEQGMRYYARFVEKYPEVQLLASAPEDEILRMWQGLGYYSRALNLHKTAKIIANRGGQFPNTVEELMKLPGIGPYTAGAIASIAFGKRTPLVDGNVQRVLSRFFGIDVPVNDSKSIAHFYSLADQLVKICENPSHFNQGLMDLGSLICKPSNPKCAECPLMSKCFAFTGQKWNVLPVRKSAPKKTNRYMLYGFYDNNGKIAVQKRGTRDIWKNLYQLPLLIDTFDEKVALDFENTHLNNLNLFNIKHILSHQVLYIRIFTLKKLPLIQNPDTLIFVHRDQLNDLGFPVPFQKFFSKISE</sequence>
<dbReference type="GO" id="GO:0046872">
    <property type="term" value="F:metal ion binding"/>
    <property type="evidence" value="ECO:0007669"/>
    <property type="project" value="UniProtKB-UniRule"/>
</dbReference>
<proteinExistence type="inferred from homology"/>
<evidence type="ECO:0000256" key="13">
    <source>
        <dbReference type="ARBA" id="ARBA00023295"/>
    </source>
</evidence>
<dbReference type="Gene3D" id="1.10.340.30">
    <property type="entry name" value="Hypothetical protein, domain 2"/>
    <property type="match status" value="1"/>
</dbReference>
<evidence type="ECO:0000256" key="2">
    <source>
        <dbReference type="ARBA" id="ARBA00002933"/>
    </source>
</evidence>
<gene>
    <name evidence="16" type="ORF">JCM31826_19570</name>
</gene>
<keyword evidence="17" id="KW-1185">Reference proteome</keyword>